<dbReference type="EMBL" id="SRXW01000005">
    <property type="protein sequence ID" value="TGY87648.1"/>
    <property type="molecule type" value="Genomic_DNA"/>
</dbReference>
<dbReference type="SUPFAM" id="SSF55326">
    <property type="entry name" value="PurM N-terminal domain-like"/>
    <property type="match status" value="1"/>
</dbReference>
<dbReference type="Pfam" id="PF00586">
    <property type="entry name" value="AIRS"/>
    <property type="match status" value="1"/>
</dbReference>
<dbReference type="InterPro" id="IPR036676">
    <property type="entry name" value="PurM-like_C_sf"/>
</dbReference>
<dbReference type="InterPro" id="IPR017584">
    <property type="entry name" value="Pyridine_nucleo_diS_OxRdtase_N"/>
</dbReference>
<dbReference type="InterPro" id="IPR036921">
    <property type="entry name" value="PurM-like_N_sf"/>
</dbReference>
<evidence type="ECO:0000313" key="9">
    <source>
        <dbReference type="EMBL" id="TGY87648.1"/>
    </source>
</evidence>
<dbReference type="Proteomes" id="UP000308054">
    <property type="component" value="Unassembled WGS sequence"/>
</dbReference>
<evidence type="ECO:0000256" key="4">
    <source>
        <dbReference type="ARBA" id="ARBA00022840"/>
    </source>
</evidence>
<dbReference type="InterPro" id="IPR010918">
    <property type="entry name" value="PurM-like_C_dom"/>
</dbReference>
<dbReference type="Gene3D" id="3.30.1330.10">
    <property type="entry name" value="PurM-like, N-terminal domain"/>
    <property type="match status" value="1"/>
</dbReference>
<reference evidence="9 10" key="1">
    <citation type="journal article" date="2017" name="Int. J. Syst. Evol. Microbiol.">
        <title>Marinicauda algicola sp. nov., isolated from a marine red alga Rhodosorus marinus.</title>
        <authorList>
            <person name="Jeong S.E."/>
            <person name="Jeon S.H."/>
            <person name="Chun B.H."/>
            <person name="Kim D.W."/>
            <person name="Jeon C.O."/>
        </authorList>
    </citation>
    <scope>NUCLEOTIDE SEQUENCE [LARGE SCALE GENOMIC DNA]</scope>
    <source>
        <strain evidence="9 10">JCM 31718</strain>
    </source>
</reference>
<dbReference type="Gene3D" id="3.50.50.100">
    <property type="match status" value="1"/>
</dbReference>
<evidence type="ECO:0000313" key="10">
    <source>
        <dbReference type="Proteomes" id="UP000308054"/>
    </source>
</evidence>
<dbReference type="InterPro" id="IPR036188">
    <property type="entry name" value="FAD/NAD-bd_sf"/>
</dbReference>
<dbReference type="GO" id="GO:0016491">
    <property type="term" value="F:oxidoreductase activity"/>
    <property type="evidence" value="ECO:0007669"/>
    <property type="project" value="InterPro"/>
</dbReference>
<evidence type="ECO:0000259" key="6">
    <source>
        <dbReference type="Pfam" id="PF00586"/>
    </source>
</evidence>
<feature type="domain" description="PurM-like N-terminal" evidence="6">
    <location>
        <begin position="437"/>
        <end position="546"/>
    </location>
</feature>
<comment type="caution">
    <text evidence="9">The sequence shown here is derived from an EMBL/GenBank/DDBJ whole genome shotgun (WGS) entry which is preliminary data.</text>
</comment>
<dbReference type="NCBIfam" id="TIGR00476">
    <property type="entry name" value="selD"/>
    <property type="match status" value="1"/>
</dbReference>
<keyword evidence="1 9" id="KW-0808">Transferase</keyword>
<evidence type="ECO:0000256" key="2">
    <source>
        <dbReference type="ARBA" id="ARBA00022741"/>
    </source>
</evidence>
<dbReference type="GO" id="GO:0005737">
    <property type="term" value="C:cytoplasm"/>
    <property type="evidence" value="ECO:0007669"/>
    <property type="project" value="TreeGrafter"/>
</dbReference>
<dbReference type="PANTHER" id="PTHR10256">
    <property type="entry name" value="SELENIDE, WATER DIKINASE"/>
    <property type="match status" value="1"/>
</dbReference>
<dbReference type="OrthoDB" id="9767928at2"/>
<dbReference type="GO" id="GO:0005524">
    <property type="term" value="F:ATP binding"/>
    <property type="evidence" value="ECO:0007669"/>
    <property type="project" value="UniProtKB-KW"/>
</dbReference>
<dbReference type="InterPro" id="IPR023753">
    <property type="entry name" value="FAD/NAD-binding_dom"/>
</dbReference>
<feature type="domain" description="FAD/NAD(P)-binding" evidence="8">
    <location>
        <begin position="10"/>
        <end position="309"/>
    </location>
</feature>
<dbReference type="SUPFAM" id="SSF51905">
    <property type="entry name" value="FAD/NAD(P)-binding domain"/>
    <property type="match status" value="2"/>
</dbReference>
<dbReference type="InterPro" id="IPR016188">
    <property type="entry name" value="PurM-like_N"/>
</dbReference>
<keyword evidence="3 9" id="KW-0418">Kinase</keyword>
<evidence type="ECO:0000259" key="8">
    <source>
        <dbReference type="Pfam" id="PF07992"/>
    </source>
</evidence>
<keyword evidence="2" id="KW-0547">Nucleotide-binding</keyword>
<dbReference type="GO" id="GO:0016260">
    <property type="term" value="P:selenocysteine biosynthetic process"/>
    <property type="evidence" value="ECO:0007669"/>
    <property type="project" value="TreeGrafter"/>
</dbReference>
<dbReference type="SUPFAM" id="SSF56042">
    <property type="entry name" value="PurM C-terminal domain-like"/>
    <property type="match status" value="1"/>
</dbReference>
<dbReference type="RefSeq" id="WP_135997253.1">
    <property type="nucleotide sequence ID" value="NZ_CP071057.1"/>
</dbReference>
<dbReference type="GO" id="GO:0004756">
    <property type="term" value="F:selenide, water dikinase activity"/>
    <property type="evidence" value="ECO:0007669"/>
    <property type="project" value="UniProtKB-EC"/>
</dbReference>
<proteinExistence type="predicted"/>
<evidence type="ECO:0000256" key="1">
    <source>
        <dbReference type="ARBA" id="ARBA00022679"/>
    </source>
</evidence>
<dbReference type="InterPro" id="IPR004536">
    <property type="entry name" value="SPS/SelD"/>
</dbReference>
<dbReference type="EC" id="2.7.9.3" evidence="9"/>
<evidence type="ECO:0000256" key="5">
    <source>
        <dbReference type="ARBA" id="ARBA00023266"/>
    </source>
</evidence>
<protein>
    <submittedName>
        <fullName evidence="9">Selenide, water dikinase SelD</fullName>
        <ecNumber evidence="9">2.7.9.3</ecNumber>
    </submittedName>
</protein>
<feature type="domain" description="PurM-like C-terminal" evidence="7">
    <location>
        <begin position="559"/>
        <end position="730"/>
    </location>
</feature>
<accession>A0A4S2GXM0</accession>
<keyword evidence="5" id="KW-0711">Selenium</keyword>
<evidence type="ECO:0000259" key="7">
    <source>
        <dbReference type="Pfam" id="PF02769"/>
    </source>
</evidence>
<sequence>MFDPVPRTRDLVLIGGGHAHGVMLRMWAMKPLPGVRVTLVNPGPEAPYTGMLPGYVAGHYAREAVEIDLVRLARFAGARIVLDAAVGLDPERRQVALRSRPPLEFDICSINIGVSARSGLSGSGHASHRVKPMQGFANAWDAFLAEVAAGRTPPHAVAIGGGVGGCELALAMAHRLRGAVRDARAVKVAVVERNAAILPNDAAALRRELARALARADIAVHAGVEAGRAAPGMLRLTSGEEIPAAFIASTAGAEPAGWLQDTGLALEDGFVRVDPYLRSVSHPHVFAAGDIAHLGHAPRPKAGVYAVRAGKALHANLRAALSGRKLTRFEPQADYLKLVSLGEKRAAAEKWGLALSARWLWRWKHLIDTRFMARLSDLPQMAPPEPVEGPVAEGVRALEAGAPLCAGCGSKLARSALAEALAALPAPSRADVLAGAGDDAAVLRWGEAGAQVVTTDHFRAFTQDGYVLGRILAVHALGDVWAMGARPQAVLAQITLPRLSAALQTRTAREFLSGVQSILAEAGADLVGGHTSQGAEFTVGLTVTGLAPDGRAIGIGGLKPGEALILTKPLGTGAILAGEMRGQARGRDYAAALEAMQRANGRAAEILAPHASAMTDVTGFGLAGHLLAMCEASGTGARVALDRVPALPGALDLIAAGVTSSLHADNARAAGAIEAEAGVLGGAKAQLLFDPQTAGGLLAGVPRERAGDVIDALIEAGYPAAIVGEVAGGAGRIALA</sequence>
<dbReference type="AlphaFoldDB" id="A0A4S2GXM0"/>
<dbReference type="CDD" id="cd02195">
    <property type="entry name" value="SelD"/>
    <property type="match status" value="1"/>
</dbReference>
<dbReference type="Pfam" id="PF02769">
    <property type="entry name" value="AIRS_C"/>
    <property type="match status" value="1"/>
</dbReference>
<dbReference type="Gene3D" id="3.90.650.10">
    <property type="entry name" value="PurM-like C-terminal domain"/>
    <property type="match status" value="1"/>
</dbReference>
<keyword evidence="10" id="KW-1185">Reference proteome</keyword>
<organism evidence="9 10">
    <name type="scientific">Marinicauda algicola</name>
    <dbReference type="NCBI Taxonomy" id="2029849"/>
    <lineage>
        <taxon>Bacteria</taxon>
        <taxon>Pseudomonadati</taxon>
        <taxon>Pseudomonadota</taxon>
        <taxon>Alphaproteobacteria</taxon>
        <taxon>Maricaulales</taxon>
        <taxon>Maricaulaceae</taxon>
        <taxon>Marinicauda</taxon>
    </lineage>
</organism>
<dbReference type="PANTHER" id="PTHR10256:SF0">
    <property type="entry name" value="INACTIVE SELENIDE, WATER DIKINASE-LIKE PROTEIN-RELATED"/>
    <property type="match status" value="1"/>
</dbReference>
<evidence type="ECO:0000256" key="3">
    <source>
        <dbReference type="ARBA" id="ARBA00022777"/>
    </source>
</evidence>
<dbReference type="NCBIfam" id="TIGR03169">
    <property type="entry name" value="Nterm_to_SelD"/>
    <property type="match status" value="1"/>
</dbReference>
<keyword evidence="4" id="KW-0067">ATP-binding</keyword>
<gene>
    <name evidence="9" type="primary">selD</name>
    <name evidence="9" type="ORF">E5163_14545</name>
</gene>
<dbReference type="Pfam" id="PF07992">
    <property type="entry name" value="Pyr_redox_2"/>
    <property type="match status" value="1"/>
</dbReference>
<name>A0A4S2GXM0_9PROT</name>